<evidence type="ECO:0000259" key="17">
    <source>
        <dbReference type="PROSITE" id="PS50109"/>
    </source>
</evidence>
<dbReference type="PANTHER" id="PTHR43047">
    <property type="entry name" value="TWO-COMPONENT HISTIDINE PROTEIN KINASE"/>
    <property type="match status" value="1"/>
</dbReference>
<dbReference type="PANTHER" id="PTHR43047:SF64">
    <property type="entry name" value="HISTIDINE KINASE CONTAINING CHEY-HOMOLOGOUS RECEIVER DOMAIN AND PAS DOMAIN-RELATED"/>
    <property type="match status" value="1"/>
</dbReference>
<evidence type="ECO:0000256" key="7">
    <source>
        <dbReference type="ARBA" id="ARBA00022679"/>
    </source>
</evidence>
<keyword evidence="11 16" id="KW-1133">Transmembrane helix</keyword>
<evidence type="ECO:0000256" key="11">
    <source>
        <dbReference type="ARBA" id="ARBA00022989"/>
    </source>
</evidence>
<evidence type="ECO:0000313" key="21">
    <source>
        <dbReference type="EMBL" id="SHL75763.1"/>
    </source>
</evidence>
<dbReference type="InterPro" id="IPR036641">
    <property type="entry name" value="HPT_dom_sf"/>
</dbReference>
<feature type="domain" description="PAS" evidence="19">
    <location>
        <begin position="222"/>
        <end position="258"/>
    </location>
</feature>
<keyword evidence="10" id="KW-0067">ATP-binding</keyword>
<comment type="catalytic activity">
    <reaction evidence="1">
        <text>ATP + protein L-histidine = ADP + protein N-phospho-L-histidine.</text>
        <dbReference type="EC" id="2.7.13.3"/>
    </reaction>
</comment>
<evidence type="ECO:0000256" key="13">
    <source>
        <dbReference type="ARBA" id="ARBA00023136"/>
    </source>
</evidence>
<keyword evidence="6 15" id="KW-0597">Phosphoprotein</keyword>
<dbReference type="PROSITE" id="PS50109">
    <property type="entry name" value="HIS_KIN"/>
    <property type="match status" value="1"/>
</dbReference>
<dbReference type="InterPro" id="IPR035965">
    <property type="entry name" value="PAS-like_dom_sf"/>
</dbReference>
<feature type="domain" description="Histidine kinase" evidence="17">
    <location>
        <begin position="367"/>
        <end position="589"/>
    </location>
</feature>
<dbReference type="SMART" id="SM00388">
    <property type="entry name" value="HisKA"/>
    <property type="match status" value="1"/>
</dbReference>
<evidence type="ECO:0000256" key="12">
    <source>
        <dbReference type="ARBA" id="ARBA00023012"/>
    </source>
</evidence>
<dbReference type="SUPFAM" id="SSF52172">
    <property type="entry name" value="CheY-like"/>
    <property type="match status" value="1"/>
</dbReference>
<dbReference type="CDD" id="cd00082">
    <property type="entry name" value="HisKA"/>
    <property type="match status" value="1"/>
</dbReference>
<evidence type="ECO:0000259" key="18">
    <source>
        <dbReference type="PROSITE" id="PS50110"/>
    </source>
</evidence>
<dbReference type="SUPFAM" id="SSF47226">
    <property type="entry name" value="Histidine-containing phosphotransfer domain, HPT domain"/>
    <property type="match status" value="1"/>
</dbReference>
<dbReference type="InterPro" id="IPR003594">
    <property type="entry name" value="HATPase_dom"/>
</dbReference>
<keyword evidence="12" id="KW-0902">Two-component regulatory system</keyword>
<name>A0A1M7D8Q9_9RHOB</name>
<dbReference type="GO" id="GO:0006355">
    <property type="term" value="P:regulation of DNA-templated transcription"/>
    <property type="evidence" value="ECO:0007669"/>
    <property type="project" value="InterPro"/>
</dbReference>
<dbReference type="SUPFAM" id="SSF55785">
    <property type="entry name" value="PYP-like sensor domain (PAS domain)"/>
    <property type="match status" value="1"/>
</dbReference>
<dbReference type="NCBIfam" id="TIGR00229">
    <property type="entry name" value="sensory_box"/>
    <property type="match status" value="1"/>
</dbReference>
<evidence type="ECO:0000256" key="3">
    <source>
        <dbReference type="ARBA" id="ARBA00012438"/>
    </source>
</evidence>
<evidence type="ECO:0000256" key="10">
    <source>
        <dbReference type="ARBA" id="ARBA00022840"/>
    </source>
</evidence>
<organism evidence="21 22">
    <name type="scientific">Roseovarius litoreus</name>
    <dbReference type="NCBI Taxonomy" id="1155722"/>
    <lineage>
        <taxon>Bacteria</taxon>
        <taxon>Pseudomonadati</taxon>
        <taxon>Pseudomonadota</taxon>
        <taxon>Alphaproteobacteria</taxon>
        <taxon>Rhodobacterales</taxon>
        <taxon>Roseobacteraceae</taxon>
        <taxon>Roseovarius</taxon>
    </lineage>
</organism>
<evidence type="ECO:0000259" key="19">
    <source>
        <dbReference type="PROSITE" id="PS50112"/>
    </source>
</evidence>
<proteinExistence type="predicted"/>
<dbReference type="Proteomes" id="UP000322545">
    <property type="component" value="Unassembled WGS sequence"/>
</dbReference>
<keyword evidence="9 21" id="KW-0418">Kinase</keyword>
<dbReference type="GO" id="GO:0005886">
    <property type="term" value="C:plasma membrane"/>
    <property type="evidence" value="ECO:0007669"/>
    <property type="project" value="UniProtKB-SubCell"/>
</dbReference>
<dbReference type="Gene3D" id="1.10.287.130">
    <property type="match status" value="1"/>
</dbReference>
<evidence type="ECO:0000256" key="5">
    <source>
        <dbReference type="ARBA" id="ARBA00022519"/>
    </source>
</evidence>
<dbReference type="Gene3D" id="1.20.120.160">
    <property type="entry name" value="HPT domain"/>
    <property type="match status" value="1"/>
</dbReference>
<evidence type="ECO:0000256" key="8">
    <source>
        <dbReference type="ARBA" id="ARBA00022692"/>
    </source>
</evidence>
<reference evidence="21 22" key="1">
    <citation type="submission" date="2016-11" db="EMBL/GenBank/DDBJ databases">
        <authorList>
            <person name="Varghese N."/>
            <person name="Submissions S."/>
        </authorList>
    </citation>
    <scope>NUCLEOTIDE SEQUENCE [LARGE SCALE GENOMIC DNA]</scope>
    <source>
        <strain evidence="21 22">DSM 28249</strain>
    </source>
</reference>
<dbReference type="InterPro" id="IPR005467">
    <property type="entry name" value="His_kinase_dom"/>
</dbReference>
<dbReference type="RefSeq" id="WP_188129888.1">
    <property type="nucleotide sequence ID" value="NZ_FRCB01000002.1"/>
</dbReference>
<dbReference type="SUPFAM" id="SSF47384">
    <property type="entry name" value="Homodimeric domain of signal transducing histidine kinase"/>
    <property type="match status" value="1"/>
</dbReference>
<feature type="modified residue" description="4-aspartylphosphate" evidence="15">
    <location>
        <position position="662"/>
    </location>
</feature>
<dbReference type="PROSITE" id="PS50894">
    <property type="entry name" value="HPT"/>
    <property type="match status" value="1"/>
</dbReference>
<evidence type="ECO:0000313" key="22">
    <source>
        <dbReference type="Proteomes" id="UP000322545"/>
    </source>
</evidence>
<dbReference type="CDD" id="cd16922">
    <property type="entry name" value="HATPase_EvgS-ArcB-TorS-like"/>
    <property type="match status" value="1"/>
</dbReference>
<evidence type="ECO:0000256" key="16">
    <source>
        <dbReference type="SAM" id="Phobius"/>
    </source>
</evidence>
<dbReference type="GO" id="GO:0000155">
    <property type="term" value="F:phosphorelay sensor kinase activity"/>
    <property type="evidence" value="ECO:0007669"/>
    <property type="project" value="InterPro"/>
</dbReference>
<accession>A0A1M7D8Q9</accession>
<dbReference type="AlphaFoldDB" id="A0A1M7D8Q9"/>
<evidence type="ECO:0000256" key="2">
    <source>
        <dbReference type="ARBA" id="ARBA00004429"/>
    </source>
</evidence>
<comment type="subcellular location">
    <subcellularLocation>
        <location evidence="2">Cell inner membrane</location>
        <topology evidence="2">Multi-pass membrane protein</topology>
    </subcellularLocation>
</comment>
<evidence type="ECO:0000256" key="9">
    <source>
        <dbReference type="ARBA" id="ARBA00022777"/>
    </source>
</evidence>
<dbReference type="PROSITE" id="PS50112">
    <property type="entry name" value="PAS"/>
    <property type="match status" value="1"/>
</dbReference>
<dbReference type="InterPro" id="IPR011006">
    <property type="entry name" value="CheY-like_superfamily"/>
</dbReference>
<gene>
    <name evidence="21" type="ORF">SAMN05443432_102470</name>
</gene>
<dbReference type="Gene3D" id="3.40.50.2300">
    <property type="match status" value="1"/>
</dbReference>
<dbReference type="SUPFAM" id="SSF55874">
    <property type="entry name" value="ATPase domain of HSP90 chaperone/DNA topoisomerase II/histidine kinase"/>
    <property type="match status" value="1"/>
</dbReference>
<protein>
    <recommendedName>
        <fullName evidence="3">histidine kinase</fullName>
        <ecNumber evidence="3">2.7.13.3</ecNumber>
    </recommendedName>
</protein>
<dbReference type="CDD" id="cd17546">
    <property type="entry name" value="REC_hyHK_CKI1_RcsC-like"/>
    <property type="match status" value="1"/>
</dbReference>
<dbReference type="EMBL" id="FRCB01000002">
    <property type="protein sequence ID" value="SHL75763.1"/>
    <property type="molecule type" value="Genomic_DNA"/>
</dbReference>
<evidence type="ECO:0000256" key="15">
    <source>
        <dbReference type="PROSITE-ProRule" id="PRU00169"/>
    </source>
</evidence>
<keyword evidence="4" id="KW-1003">Cell membrane</keyword>
<dbReference type="InterPro" id="IPR004358">
    <property type="entry name" value="Sig_transdc_His_kin-like_C"/>
</dbReference>
<dbReference type="PROSITE" id="PS50110">
    <property type="entry name" value="RESPONSE_REGULATORY"/>
    <property type="match status" value="1"/>
</dbReference>
<dbReference type="Gene3D" id="3.30.565.10">
    <property type="entry name" value="Histidine kinase-like ATPase, C-terminal domain"/>
    <property type="match status" value="1"/>
</dbReference>
<evidence type="ECO:0000256" key="1">
    <source>
        <dbReference type="ARBA" id="ARBA00000085"/>
    </source>
</evidence>
<dbReference type="PRINTS" id="PR00344">
    <property type="entry name" value="BCTRLSENSOR"/>
</dbReference>
<dbReference type="InterPro" id="IPR008207">
    <property type="entry name" value="Sig_transdc_His_kin_Hpt_dom"/>
</dbReference>
<keyword evidence="22" id="KW-1185">Reference proteome</keyword>
<keyword evidence="5" id="KW-0997">Cell inner membrane</keyword>
<dbReference type="InterPro" id="IPR013767">
    <property type="entry name" value="PAS_fold"/>
</dbReference>
<sequence length="851" mass="93080">MKIFSTTQKRLSRRKAQITIFGSMSLVCMIVTAFLAVQVFVKLDHYGSTPIDNIQWTMSQLEVEQIKLATALERLEDPTEDTIKHARQRFDIFYSRANAMKHGSGYRAALNGSAADHQLDIIFSELTDMLAFFDTSDAALIAARATLLDATNALTPAIRRLSSEAIAIGAKAAQAERASLTHTLQKMALMSLLMVTAMLSLMWLLWRLYTLYRHRALQNRITLNRLSTILDTSEDAILVVRPDGTIIETNTAARSMFGPDNTETGKSNIYGVLYRLEENGALTTITDEPLGDVRATEADPAPLVARRQDGSLAAVELSANVAARSGDEVWVCFIRDISDRLAAEAEVQAARDKALSNEKAKAQFLGRISHEMRTPLHGILGTLDLMDSTPLSPEQTRYSDIMKSSGQVLLNQINDALDITRSSAEPLPLVETVFDVEQLIEDIATSQGAVAEVHGNTIDLHVQNAPVGTVLGDRDRVQQVLLNLVSNAIKFTRNGRISIEAARVGLYGKHDNIVEFQVSDTGIGIAEDDVERIFDDFVRVIASDGERTEGTGLGLGIARNLVLQMGGDIGVESLLGEGSVFWVRLPLQAARIGQEAALKDTSKTVAQSIAPMDILIIEDNPTNRFVLKVMLEKQGHRVSLAVDGETGVALSRVRSFDLVVVDVNMPGIDGVEATRRIRSGNGASARTRIVALSAYIDVNTRETLMKSGVDDVHIKPLRMADLDRVLTGKGPKQAKADFHDTLDTAVTKQLKSALTEDRFYSLIQALTRESSDILKALENLDKIDPKALGEQLHKFAGIAATVGAIAVRDILCRAETAAKSGDIKELEKELHAFSETWEKTLRHLNAQDEAA</sequence>
<evidence type="ECO:0000259" key="20">
    <source>
        <dbReference type="PROSITE" id="PS50894"/>
    </source>
</evidence>
<dbReference type="InterPro" id="IPR000014">
    <property type="entry name" value="PAS"/>
</dbReference>
<dbReference type="EC" id="2.7.13.3" evidence="3"/>
<feature type="domain" description="Response regulatory" evidence="18">
    <location>
        <begin position="613"/>
        <end position="730"/>
    </location>
</feature>
<feature type="domain" description="HPt" evidence="20">
    <location>
        <begin position="751"/>
        <end position="847"/>
    </location>
</feature>
<dbReference type="Pfam" id="PF00512">
    <property type="entry name" value="HisKA"/>
    <property type="match status" value="1"/>
</dbReference>
<dbReference type="InterPro" id="IPR036097">
    <property type="entry name" value="HisK_dim/P_sf"/>
</dbReference>
<evidence type="ECO:0000256" key="14">
    <source>
        <dbReference type="PROSITE-ProRule" id="PRU00110"/>
    </source>
</evidence>
<dbReference type="Pfam" id="PF02518">
    <property type="entry name" value="HATPase_c"/>
    <property type="match status" value="1"/>
</dbReference>
<keyword evidence="8 16" id="KW-0812">Transmembrane</keyword>
<dbReference type="InterPro" id="IPR003661">
    <property type="entry name" value="HisK_dim/P_dom"/>
</dbReference>
<dbReference type="SMART" id="SM00448">
    <property type="entry name" value="REC"/>
    <property type="match status" value="1"/>
</dbReference>
<dbReference type="SMART" id="SM00387">
    <property type="entry name" value="HATPase_c"/>
    <property type="match status" value="1"/>
</dbReference>
<keyword evidence="7" id="KW-0808">Transferase</keyword>
<keyword evidence="10" id="KW-0547">Nucleotide-binding</keyword>
<dbReference type="Pfam" id="PF00989">
    <property type="entry name" value="PAS"/>
    <property type="match status" value="1"/>
</dbReference>
<dbReference type="FunFam" id="3.30.565.10:FF:000010">
    <property type="entry name" value="Sensor histidine kinase RcsC"/>
    <property type="match status" value="1"/>
</dbReference>
<dbReference type="Pfam" id="PF00072">
    <property type="entry name" value="Response_reg"/>
    <property type="match status" value="1"/>
</dbReference>
<dbReference type="InterPro" id="IPR001789">
    <property type="entry name" value="Sig_transdc_resp-reg_receiver"/>
</dbReference>
<evidence type="ECO:0000256" key="4">
    <source>
        <dbReference type="ARBA" id="ARBA00022475"/>
    </source>
</evidence>
<evidence type="ECO:0000256" key="6">
    <source>
        <dbReference type="ARBA" id="ARBA00022553"/>
    </source>
</evidence>
<dbReference type="InterPro" id="IPR036890">
    <property type="entry name" value="HATPase_C_sf"/>
</dbReference>
<feature type="transmembrane region" description="Helical" evidence="16">
    <location>
        <begin position="20"/>
        <end position="41"/>
    </location>
</feature>
<feature type="modified residue" description="Phosphohistidine" evidence="14">
    <location>
        <position position="793"/>
    </location>
</feature>
<dbReference type="Gene3D" id="3.30.450.20">
    <property type="entry name" value="PAS domain"/>
    <property type="match status" value="1"/>
</dbReference>
<keyword evidence="13 16" id="KW-0472">Membrane</keyword>